<evidence type="ECO:0000313" key="2">
    <source>
        <dbReference type="Proteomes" id="UP001601992"/>
    </source>
</evidence>
<keyword evidence="1" id="KW-0808">Transferase</keyword>
<protein>
    <submittedName>
        <fullName evidence="1">CoA transferase</fullName>
    </submittedName>
</protein>
<dbReference type="Proteomes" id="UP001601992">
    <property type="component" value="Unassembled WGS sequence"/>
</dbReference>
<dbReference type="GO" id="GO:0016740">
    <property type="term" value="F:transferase activity"/>
    <property type="evidence" value="ECO:0007669"/>
    <property type="project" value="UniProtKB-KW"/>
</dbReference>
<dbReference type="Gene3D" id="3.30.1540.10">
    <property type="entry name" value="formyl-coa transferase, domain 3"/>
    <property type="match status" value="1"/>
</dbReference>
<dbReference type="Pfam" id="PF02515">
    <property type="entry name" value="CoA_transf_3"/>
    <property type="match status" value="1"/>
</dbReference>
<evidence type="ECO:0000313" key="1">
    <source>
        <dbReference type="EMBL" id="MFF3575138.1"/>
    </source>
</evidence>
<dbReference type="InterPro" id="IPR044855">
    <property type="entry name" value="CoA-Trfase_III_dom3_sf"/>
</dbReference>
<proteinExistence type="predicted"/>
<comment type="caution">
    <text evidence="1">The sequence shown here is derived from an EMBL/GenBank/DDBJ whole genome shotgun (WGS) entry which is preliminary data.</text>
</comment>
<dbReference type="EMBL" id="JBIAQY010000039">
    <property type="protein sequence ID" value="MFF3575138.1"/>
    <property type="molecule type" value="Genomic_DNA"/>
</dbReference>
<name>A0ABW6SHX9_9NOCA</name>
<dbReference type="RefSeq" id="WP_387407108.1">
    <property type="nucleotide sequence ID" value="NZ_JBIAQY010000039.1"/>
</dbReference>
<dbReference type="SUPFAM" id="SSF89796">
    <property type="entry name" value="CoA-transferase family III (CaiB/BaiF)"/>
    <property type="match status" value="1"/>
</dbReference>
<keyword evidence="2" id="KW-1185">Reference proteome</keyword>
<reference evidence="1 2" key="1">
    <citation type="submission" date="2024-10" db="EMBL/GenBank/DDBJ databases">
        <title>The Natural Products Discovery Center: Release of the First 8490 Sequenced Strains for Exploring Actinobacteria Biosynthetic Diversity.</title>
        <authorList>
            <person name="Kalkreuter E."/>
            <person name="Kautsar S.A."/>
            <person name="Yang D."/>
            <person name="Bader C.D."/>
            <person name="Teijaro C.N."/>
            <person name="Fluegel L."/>
            <person name="Davis C.M."/>
            <person name="Simpson J.R."/>
            <person name="Lauterbach L."/>
            <person name="Steele A.D."/>
            <person name="Gui C."/>
            <person name="Meng S."/>
            <person name="Li G."/>
            <person name="Viehrig K."/>
            <person name="Ye F."/>
            <person name="Su P."/>
            <person name="Kiefer A.F."/>
            <person name="Nichols A."/>
            <person name="Cepeda A.J."/>
            <person name="Yan W."/>
            <person name="Fan B."/>
            <person name="Jiang Y."/>
            <person name="Adhikari A."/>
            <person name="Zheng C.-J."/>
            <person name="Schuster L."/>
            <person name="Cowan T.M."/>
            <person name="Smanski M.J."/>
            <person name="Chevrette M.G."/>
            <person name="De Carvalho L.P.S."/>
            <person name="Shen B."/>
        </authorList>
    </citation>
    <scope>NUCLEOTIDE SEQUENCE [LARGE SCALE GENOMIC DNA]</scope>
    <source>
        <strain evidence="1 2">NPDC002593</strain>
    </source>
</reference>
<sequence>MRIVEVSGYVAAPLCGMTLAQLGAEVIRVEPIGGAPDRTRFPLAATGISLYWTGLNKGKRSIEVDLSTAAGRQLVTDLVAEYGILLTNSERHLRFDDLRARRPDVIHAVLTGTRGGAAAVDYTVNAATGFPTATGPESDTAPVNHLLPAWDVAAGLYLAVGLLAAERRRGLTGEAQQVRIALEDVALATAGNLGYLAEAQLSAVPRERSGNYVYGTFGRDFATADGSRVMVVALTLAQWRDLVRVTGTSEVLLALADSLGADFDAEADRYRHRRVLAALLAEWFEARPLAEVAAELGGTRVLWSVYRSFRDLAAEEARLLRESPMMGQLEQPGVGNYLAPGSPLVIGGRQAPPEPAPTVGQHTAEVLRTDLRLLGADLQKLRDEAVIGPRPESEPERMVE</sequence>
<dbReference type="InterPro" id="IPR050509">
    <property type="entry name" value="CoA-transferase_III"/>
</dbReference>
<dbReference type="PANTHER" id="PTHR48228">
    <property type="entry name" value="SUCCINYL-COA--D-CITRAMALATE COA-TRANSFERASE"/>
    <property type="match status" value="1"/>
</dbReference>
<dbReference type="InterPro" id="IPR023606">
    <property type="entry name" value="CoA-Trfase_III_dom_1_sf"/>
</dbReference>
<dbReference type="PANTHER" id="PTHR48228:SF5">
    <property type="entry name" value="ALPHA-METHYLACYL-COA RACEMASE"/>
    <property type="match status" value="1"/>
</dbReference>
<dbReference type="Gene3D" id="3.40.50.10540">
    <property type="entry name" value="Crotonobetainyl-coa:carnitine coa-transferase, domain 1"/>
    <property type="match status" value="1"/>
</dbReference>
<gene>
    <name evidence="1" type="ORF">ACFYXQ_46145</name>
</gene>
<accession>A0ABW6SHX9</accession>
<organism evidence="1 2">
    <name type="scientific">Nocardia jiangxiensis</name>
    <dbReference type="NCBI Taxonomy" id="282685"/>
    <lineage>
        <taxon>Bacteria</taxon>
        <taxon>Bacillati</taxon>
        <taxon>Actinomycetota</taxon>
        <taxon>Actinomycetes</taxon>
        <taxon>Mycobacteriales</taxon>
        <taxon>Nocardiaceae</taxon>
        <taxon>Nocardia</taxon>
    </lineage>
</organism>
<dbReference type="InterPro" id="IPR003673">
    <property type="entry name" value="CoA-Trfase_fam_III"/>
</dbReference>